<gene>
    <name evidence="2" type="ORF">EV216_10980</name>
</gene>
<keyword evidence="3" id="KW-1185">Reference proteome</keyword>
<dbReference type="AlphaFoldDB" id="A0A4R1YV61"/>
<feature type="region of interest" description="Disordered" evidence="1">
    <location>
        <begin position="56"/>
        <end position="80"/>
    </location>
</feature>
<feature type="compositionally biased region" description="Basic and acidic residues" evidence="1">
    <location>
        <begin position="71"/>
        <end position="80"/>
    </location>
</feature>
<proteinExistence type="predicted"/>
<sequence>MLSRIGVRLAEPLDNPARAALRLAAAAVERHVFPVILSRIDQSWFECFGFRVERVPPGDESGGQDGTAHVLEPHDHHRRL</sequence>
<name>A0A4R1YV61_9RHOB</name>
<reference evidence="2 3" key="1">
    <citation type="submission" date="2019-03" db="EMBL/GenBank/DDBJ databases">
        <title>Genomic Encyclopedia of Type Strains, Phase IV (KMG-IV): sequencing the most valuable type-strain genomes for metagenomic binning, comparative biology and taxonomic classification.</title>
        <authorList>
            <person name="Goeker M."/>
        </authorList>
    </citation>
    <scope>NUCLEOTIDE SEQUENCE [LARGE SCALE GENOMIC DNA]</scope>
    <source>
        <strain evidence="2 3">DSM 21153</strain>
    </source>
</reference>
<evidence type="ECO:0000256" key="1">
    <source>
        <dbReference type="SAM" id="MobiDB-lite"/>
    </source>
</evidence>
<organism evidence="2 3">
    <name type="scientific">Rhodovulum steppense</name>
    <dbReference type="NCBI Taxonomy" id="540251"/>
    <lineage>
        <taxon>Bacteria</taxon>
        <taxon>Pseudomonadati</taxon>
        <taxon>Pseudomonadota</taxon>
        <taxon>Alphaproteobacteria</taxon>
        <taxon>Rhodobacterales</taxon>
        <taxon>Paracoccaceae</taxon>
        <taxon>Rhodovulum</taxon>
    </lineage>
</organism>
<evidence type="ECO:0000313" key="3">
    <source>
        <dbReference type="Proteomes" id="UP000295277"/>
    </source>
</evidence>
<dbReference type="Proteomes" id="UP000295277">
    <property type="component" value="Unassembled WGS sequence"/>
</dbReference>
<dbReference type="EMBL" id="SLVM01000009">
    <property type="protein sequence ID" value="TCM84995.1"/>
    <property type="molecule type" value="Genomic_DNA"/>
</dbReference>
<dbReference type="OrthoDB" id="7708708at2"/>
<protein>
    <submittedName>
        <fullName evidence="2">Uncharacterized protein</fullName>
    </submittedName>
</protein>
<accession>A0A4R1YV61</accession>
<evidence type="ECO:0000313" key="2">
    <source>
        <dbReference type="EMBL" id="TCM84995.1"/>
    </source>
</evidence>
<comment type="caution">
    <text evidence="2">The sequence shown here is derived from an EMBL/GenBank/DDBJ whole genome shotgun (WGS) entry which is preliminary data.</text>
</comment>